<keyword evidence="3" id="KW-0012">Acyltransferase</keyword>
<dbReference type="Pfam" id="PF00132">
    <property type="entry name" value="Hexapep"/>
    <property type="match status" value="1"/>
</dbReference>
<dbReference type="InterPro" id="IPR011004">
    <property type="entry name" value="Trimer_LpxA-like_sf"/>
</dbReference>
<comment type="caution">
    <text evidence="3">The sequence shown here is derived from an EMBL/GenBank/DDBJ whole genome shotgun (WGS) entry which is preliminary data.</text>
</comment>
<dbReference type="SUPFAM" id="SSF51161">
    <property type="entry name" value="Trimeric LpxA-like enzymes"/>
    <property type="match status" value="1"/>
</dbReference>
<keyword evidence="4" id="KW-1185">Reference proteome</keyword>
<evidence type="ECO:0000313" key="4">
    <source>
        <dbReference type="Proteomes" id="UP000585050"/>
    </source>
</evidence>
<gene>
    <name evidence="3" type="ORF">HGP29_04800</name>
</gene>
<keyword evidence="2 3" id="KW-0808">Transferase</keyword>
<dbReference type="PANTHER" id="PTHR23416:SF23">
    <property type="entry name" value="ACETYLTRANSFERASE C18B11.09C-RELATED"/>
    <property type="match status" value="1"/>
</dbReference>
<dbReference type="PANTHER" id="PTHR23416">
    <property type="entry name" value="SIALIC ACID SYNTHASE-RELATED"/>
    <property type="match status" value="1"/>
</dbReference>
<dbReference type="Proteomes" id="UP000585050">
    <property type="component" value="Unassembled WGS sequence"/>
</dbReference>
<evidence type="ECO:0000313" key="3">
    <source>
        <dbReference type="EMBL" id="NLR90511.1"/>
    </source>
</evidence>
<dbReference type="Gene3D" id="2.160.10.10">
    <property type="entry name" value="Hexapeptide repeat proteins"/>
    <property type="match status" value="1"/>
</dbReference>
<dbReference type="EMBL" id="JABAIL010000001">
    <property type="protein sequence ID" value="NLR90511.1"/>
    <property type="molecule type" value="Genomic_DNA"/>
</dbReference>
<dbReference type="InterPro" id="IPR051159">
    <property type="entry name" value="Hexapeptide_acetyltransf"/>
</dbReference>
<dbReference type="CDD" id="cd04647">
    <property type="entry name" value="LbH_MAT_like"/>
    <property type="match status" value="1"/>
</dbReference>
<evidence type="ECO:0000256" key="2">
    <source>
        <dbReference type="ARBA" id="ARBA00022679"/>
    </source>
</evidence>
<proteinExistence type="inferred from homology"/>
<dbReference type="GO" id="GO:0008374">
    <property type="term" value="F:O-acyltransferase activity"/>
    <property type="evidence" value="ECO:0007669"/>
    <property type="project" value="TreeGrafter"/>
</dbReference>
<dbReference type="InterPro" id="IPR001451">
    <property type="entry name" value="Hexapep"/>
</dbReference>
<evidence type="ECO:0000256" key="1">
    <source>
        <dbReference type="ARBA" id="ARBA00007274"/>
    </source>
</evidence>
<accession>A0A7X8XUN1</accession>
<reference evidence="3 4" key="1">
    <citation type="submission" date="2020-04" db="EMBL/GenBank/DDBJ databases">
        <title>Flammeovirga sp. SR4, a novel species isolated from seawater.</title>
        <authorList>
            <person name="Wang X."/>
        </authorList>
    </citation>
    <scope>NUCLEOTIDE SEQUENCE [LARGE SCALE GENOMIC DNA]</scope>
    <source>
        <strain evidence="3 4">SR4</strain>
    </source>
</reference>
<protein>
    <submittedName>
        <fullName evidence="3">Acyltransferase</fullName>
    </submittedName>
</protein>
<organism evidence="3 4">
    <name type="scientific">Flammeovirga agarivorans</name>
    <dbReference type="NCBI Taxonomy" id="2726742"/>
    <lineage>
        <taxon>Bacteria</taxon>
        <taxon>Pseudomonadati</taxon>
        <taxon>Bacteroidota</taxon>
        <taxon>Cytophagia</taxon>
        <taxon>Cytophagales</taxon>
        <taxon>Flammeovirgaceae</taxon>
        <taxon>Flammeovirga</taxon>
    </lineage>
</organism>
<dbReference type="AlphaFoldDB" id="A0A7X8XUN1"/>
<sequence>MNRIKIIILKLTPNFILRRFLPFLNRFKFLIETKNTQTPITFDMWYQQKVRKTTQNANWPIHQTSKVYKPENIKCGIETSPGYSPGNYIQAMGKITIGDYTQIAPNVGIITANHSLYDNREHIIKNVEIGRYCWIGMGAIILPGVILGDYTIVAAGAIVTKSFDNGFVVIGGNPARILKKLNKKECIFHKSEYEYIGYNKKEK</sequence>
<dbReference type="RefSeq" id="WP_168881210.1">
    <property type="nucleotide sequence ID" value="NZ_JABAIL010000001.1"/>
</dbReference>
<comment type="similarity">
    <text evidence="1">Belongs to the transferase hexapeptide repeat family.</text>
</comment>
<name>A0A7X8XUN1_9BACT</name>